<dbReference type="OrthoDB" id="201362at2759"/>
<accession>A0A420HTI0</accession>
<comment type="caution">
    <text evidence="4">The sequence shown here is derived from an EMBL/GenBank/DDBJ whole genome shotgun (WGS) entry which is preliminary data.</text>
</comment>
<keyword evidence="5" id="KW-1185">Reference proteome</keyword>
<dbReference type="EMBL" id="MCFK01004817">
    <property type="protein sequence ID" value="RKF60742.1"/>
    <property type="molecule type" value="Genomic_DNA"/>
</dbReference>
<reference evidence="4 5" key="1">
    <citation type="journal article" date="2018" name="BMC Genomics">
        <title>Comparative genome analyses reveal sequence features reflecting distinct modes of host-adaptation between dicot and monocot powdery mildew.</title>
        <authorList>
            <person name="Wu Y."/>
            <person name="Ma X."/>
            <person name="Pan Z."/>
            <person name="Kale S.D."/>
            <person name="Song Y."/>
            <person name="King H."/>
            <person name="Zhang Q."/>
            <person name="Presley C."/>
            <person name="Deng X."/>
            <person name="Wei C.I."/>
            <person name="Xiao S."/>
        </authorList>
    </citation>
    <scope>NUCLEOTIDE SEQUENCE [LARGE SCALE GENOMIC DNA]</scope>
    <source>
        <strain evidence="4">UMSG2</strain>
    </source>
</reference>
<dbReference type="InterPro" id="IPR012875">
    <property type="entry name" value="SDHF4"/>
</dbReference>
<evidence type="ECO:0000313" key="5">
    <source>
        <dbReference type="Proteomes" id="UP000286134"/>
    </source>
</evidence>
<comment type="similarity">
    <text evidence="1">Belongs to the SDHAF4 family.</text>
</comment>
<dbReference type="Pfam" id="PF07896">
    <property type="entry name" value="DUF1674"/>
    <property type="match status" value="1"/>
</dbReference>
<proteinExistence type="inferred from homology"/>
<dbReference type="PANTHER" id="PTHR28524:SF3">
    <property type="entry name" value="SUCCINATE DEHYDROGENASE ASSEMBLY FACTOR 4, MITOCHONDRIAL"/>
    <property type="match status" value="1"/>
</dbReference>
<dbReference type="AlphaFoldDB" id="A0A420HTI0"/>
<feature type="compositionally biased region" description="Basic and acidic residues" evidence="3">
    <location>
        <begin position="90"/>
        <end position="113"/>
    </location>
</feature>
<evidence type="ECO:0000256" key="3">
    <source>
        <dbReference type="SAM" id="MobiDB-lite"/>
    </source>
</evidence>
<dbReference type="PANTHER" id="PTHR28524">
    <property type="entry name" value="SUCCINATE DEHYDROGENASE ASSEMBLY FACTOR 4, MITOCHONDRIAL"/>
    <property type="match status" value="1"/>
</dbReference>
<evidence type="ECO:0000256" key="2">
    <source>
        <dbReference type="ARBA" id="ARBA00022170"/>
    </source>
</evidence>
<dbReference type="STRING" id="212602.A0A420HTI0"/>
<dbReference type="GO" id="GO:0034553">
    <property type="term" value="P:mitochondrial respiratory chain complex II assembly"/>
    <property type="evidence" value="ECO:0007669"/>
    <property type="project" value="TreeGrafter"/>
</dbReference>
<feature type="compositionally biased region" description="Polar residues" evidence="3">
    <location>
        <begin position="56"/>
        <end position="66"/>
    </location>
</feature>
<feature type="region of interest" description="Disordered" evidence="3">
    <location>
        <begin position="56"/>
        <end position="148"/>
    </location>
</feature>
<evidence type="ECO:0000313" key="4">
    <source>
        <dbReference type="EMBL" id="RKF60742.1"/>
    </source>
</evidence>
<organism evidence="4 5">
    <name type="scientific">Erysiphe neolycopersici</name>
    <dbReference type="NCBI Taxonomy" id="212602"/>
    <lineage>
        <taxon>Eukaryota</taxon>
        <taxon>Fungi</taxon>
        <taxon>Dikarya</taxon>
        <taxon>Ascomycota</taxon>
        <taxon>Pezizomycotina</taxon>
        <taxon>Leotiomycetes</taxon>
        <taxon>Erysiphales</taxon>
        <taxon>Erysiphaceae</taxon>
        <taxon>Erysiphe</taxon>
    </lineage>
</organism>
<name>A0A420HTI0_9PEZI</name>
<gene>
    <name evidence="4" type="ORF">OnM2_048029</name>
</gene>
<evidence type="ECO:0000256" key="1">
    <source>
        <dbReference type="ARBA" id="ARBA00005701"/>
    </source>
</evidence>
<dbReference type="Proteomes" id="UP000286134">
    <property type="component" value="Unassembled WGS sequence"/>
</dbReference>
<feature type="compositionally biased region" description="Polar residues" evidence="3">
    <location>
        <begin position="76"/>
        <end position="87"/>
    </location>
</feature>
<protein>
    <recommendedName>
        <fullName evidence="2">Succinate dehydrogenase assembly factor 4, mitochondrial</fullName>
    </recommendedName>
</protein>
<sequence>MIRYSVIHLVNLTRRNLSTTSVLEKQITKSGFGAGPAPPRLPPEEQEEFERLQKLSTGAFSTPKVSETSEQKLKENQTSMTTTSSIQVEAKGDGQELHPDIRRVAKPEFEGERNPITGEIGGPKTEPIRWGSDGERGDWSYNGRVTDF</sequence>
<dbReference type="GO" id="GO:0005739">
    <property type="term" value="C:mitochondrion"/>
    <property type="evidence" value="ECO:0007669"/>
    <property type="project" value="TreeGrafter"/>
</dbReference>